<sequence length="481" mass="53463">MATGTRAVAVRLPECVQGGGAGGRFRRKGEVTVGLYTKFVSSVLFPLQERAKAHDTVRVRHQMESSQWWSPERLAAYRLERLRRFLSDVAGHSPFHARRFAASGLVPQTLDTIEALQCLPFLTKADIRAHTDELRADDARDLARFNTGGSSGEPLIFYIGKERVTHDVAAKWRATRWWDVDIGDREIVVWGSPIELGAQDRVRLIRDTLMRTELLPAFEMSDAKLDQFVARIRERRPKMLFGYPSAISHIAKHAQRRGTALNDLGLKVVFVTSERLYEHQRELIESAFGCPVANGYGGRDAGFIAHQCPSGSMHITAEDIIVEIVSPDGRVLPAGESGEIVVTHMATRDFPFIRYRTGDVGVLDDRPCACGRGLPVLKEIQGRSTDFVIAQDGTVMHGLSLIYILRDIPTVAEFKIVQESRELTQVFVRPGAGFGSSEQHRIREGLQARLGAGVQIDVRVVDAIPAEKSGKFRYVVSKIAA</sequence>
<gene>
    <name evidence="2" type="ORF">G3580_13415</name>
</gene>
<dbReference type="InterPro" id="IPR000873">
    <property type="entry name" value="AMP-dep_synth/lig_dom"/>
</dbReference>
<dbReference type="EMBL" id="CP048836">
    <property type="protein sequence ID" value="QID18541.1"/>
    <property type="molecule type" value="Genomic_DNA"/>
</dbReference>
<dbReference type="Pfam" id="PF00501">
    <property type="entry name" value="AMP-binding"/>
    <property type="match status" value="1"/>
</dbReference>
<proteinExistence type="predicted"/>
<reference evidence="2 3" key="1">
    <citation type="submission" date="2020-02" db="EMBL/GenBank/DDBJ databases">
        <title>Nitrogenibacter mangrovi gen. nov., sp. nov. isolated from mangrove sediment, a denitrifying betaproteobacterium.</title>
        <authorList>
            <person name="Liao H."/>
            <person name="Tian Y."/>
        </authorList>
    </citation>
    <scope>NUCLEOTIDE SEQUENCE [LARGE SCALE GENOMIC DNA]</scope>
    <source>
        <strain evidence="2 3">M9-3-2</strain>
    </source>
</reference>
<keyword evidence="3" id="KW-1185">Reference proteome</keyword>
<dbReference type="Gene3D" id="3.40.50.12780">
    <property type="entry name" value="N-terminal domain of ligase-like"/>
    <property type="match status" value="1"/>
</dbReference>
<name>A0A6C1B4C2_9RHOO</name>
<organism evidence="2 3">
    <name type="scientific">Nitrogeniibacter mangrovi</name>
    <dbReference type="NCBI Taxonomy" id="2016596"/>
    <lineage>
        <taxon>Bacteria</taxon>
        <taxon>Pseudomonadati</taxon>
        <taxon>Pseudomonadota</taxon>
        <taxon>Betaproteobacteria</taxon>
        <taxon>Rhodocyclales</taxon>
        <taxon>Zoogloeaceae</taxon>
        <taxon>Nitrogeniibacter</taxon>
    </lineage>
</organism>
<evidence type="ECO:0000313" key="3">
    <source>
        <dbReference type="Proteomes" id="UP000501991"/>
    </source>
</evidence>
<evidence type="ECO:0000259" key="1">
    <source>
        <dbReference type="Pfam" id="PF00501"/>
    </source>
</evidence>
<dbReference type="SUPFAM" id="SSF56801">
    <property type="entry name" value="Acetyl-CoA synthetase-like"/>
    <property type="match status" value="1"/>
</dbReference>
<dbReference type="InterPro" id="IPR053158">
    <property type="entry name" value="CapK_Type1_Caps_Biosynth"/>
</dbReference>
<feature type="domain" description="AMP-dependent synthetase/ligase" evidence="1">
    <location>
        <begin position="225"/>
        <end position="343"/>
    </location>
</feature>
<accession>A0A6C1B4C2</accession>
<evidence type="ECO:0000313" key="2">
    <source>
        <dbReference type="EMBL" id="QID18541.1"/>
    </source>
</evidence>
<dbReference type="Proteomes" id="UP000501991">
    <property type="component" value="Chromosome"/>
</dbReference>
<dbReference type="PANTHER" id="PTHR36932:SF1">
    <property type="entry name" value="CAPSULAR POLYSACCHARIDE BIOSYNTHESIS PROTEIN"/>
    <property type="match status" value="1"/>
</dbReference>
<dbReference type="KEGG" id="azq:G3580_13415"/>
<dbReference type="InterPro" id="IPR042099">
    <property type="entry name" value="ANL_N_sf"/>
</dbReference>
<dbReference type="PANTHER" id="PTHR36932">
    <property type="entry name" value="CAPSULAR POLYSACCHARIDE BIOSYNTHESIS PROTEIN"/>
    <property type="match status" value="1"/>
</dbReference>
<dbReference type="GO" id="GO:0016874">
    <property type="term" value="F:ligase activity"/>
    <property type="evidence" value="ECO:0007669"/>
    <property type="project" value="UniProtKB-KW"/>
</dbReference>
<keyword evidence="2" id="KW-0436">Ligase</keyword>
<protein>
    <submittedName>
        <fullName evidence="2">Phenylacetate--CoA ligase family protein</fullName>
    </submittedName>
</protein>
<dbReference type="AlphaFoldDB" id="A0A6C1B4C2"/>